<reference evidence="1" key="1">
    <citation type="submission" date="2021-03" db="EMBL/GenBank/DDBJ databases">
        <title>Revisited historic fungal species revealed as producer of novel bioactive compounds through whole genome sequencing and comparative genomics.</title>
        <authorList>
            <person name="Vignolle G.A."/>
            <person name="Hochenegger N."/>
            <person name="Mach R.L."/>
            <person name="Mach-Aigner A.R."/>
            <person name="Javad Rahimi M."/>
            <person name="Salim K.A."/>
            <person name="Chan C.M."/>
            <person name="Lim L.B.L."/>
            <person name="Cai F."/>
            <person name="Druzhinina I.S."/>
            <person name="U'Ren J.M."/>
            <person name="Derntl C."/>
        </authorList>
    </citation>
    <scope>NUCLEOTIDE SEQUENCE</scope>
    <source>
        <strain evidence="1">TUCIM 5799</strain>
    </source>
</reference>
<accession>A0A9P9WZ32</accession>
<dbReference type="AlphaFoldDB" id="A0A9P9WZ32"/>
<evidence type="ECO:0000313" key="2">
    <source>
        <dbReference type="Proteomes" id="UP000829685"/>
    </source>
</evidence>
<name>A0A9P9WZ32_9PEZI</name>
<proteinExistence type="predicted"/>
<gene>
    <name evidence="1" type="ORF">JX265_000592</name>
</gene>
<evidence type="ECO:0000313" key="1">
    <source>
        <dbReference type="EMBL" id="KAI1881766.1"/>
    </source>
</evidence>
<dbReference type="PANTHER" id="PTHR42085">
    <property type="entry name" value="F-BOX DOMAIN-CONTAINING PROTEIN"/>
    <property type="match status" value="1"/>
</dbReference>
<dbReference type="EMBL" id="JAFIMR010000001">
    <property type="protein sequence ID" value="KAI1881766.1"/>
    <property type="molecule type" value="Genomic_DNA"/>
</dbReference>
<organism evidence="1 2">
    <name type="scientific">Neoarthrinium moseri</name>
    <dbReference type="NCBI Taxonomy" id="1658444"/>
    <lineage>
        <taxon>Eukaryota</taxon>
        <taxon>Fungi</taxon>
        <taxon>Dikarya</taxon>
        <taxon>Ascomycota</taxon>
        <taxon>Pezizomycotina</taxon>
        <taxon>Sordariomycetes</taxon>
        <taxon>Xylariomycetidae</taxon>
        <taxon>Amphisphaeriales</taxon>
        <taxon>Apiosporaceae</taxon>
        <taxon>Neoarthrinium</taxon>
    </lineage>
</organism>
<dbReference type="Proteomes" id="UP000829685">
    <property type="component" value="Unassembled WGS sequence"/>
</dbReference>
<keyword evidence="2" id="KW-1185">Reference proteome</keyword>
<dbReference type="PANTHER" id="PTHR42085:SF2">
    <property type="entry name" value="F-BOX DOMAIN-CONTAINING PROTEIN"/>
    <property type="match status" value="1"/>
</dbReference>
<sequence>MFEEDPFDDDYFCDGNVVPWCQNDTNQQVTMSMTDAFKPKHLDPKDLFDVKTVLQADVLLCDGWSDYETDAISLDEPVESQKQKNNGMFPILHLPLEIRLEIYGWVYREHPVKQTQLMPSYPVPRYDSYFLKVVRPEPAANEEYCGGVDVEPKEHIISTEVSRGAVVPLLSPHRPFAGVPSALLRANKQIYHEIRELPLATNEFVFVNWFTSGLWAARSFIKGLRPWQRDAMRYARLELLARDLSASYAVEWQELCAFWARGLYGLRLKILGSNSGGGDSSKQRSTIPGKVTVVPEARDGDGELQPWVQDGLRSMSKLRRLEVELVAPDWDNARKIAWCAGLEEALNENPEAAARIRVMCVERDATKQA</sequence>
<dbReference type="InterPro" id="IPR038883">
    <property type="entry name" value="AN11006-like"/>
</dbReference>
<comment type="caution">
    <text evidence="1">The sequence shown here is derived from an EMBL/GenBank/DDBJ whole genome shotgun (WGS) entry which is preliminary data.</text>
</comment>
<protein>
    <submittedName>
        <fullName evidence="1">Uncharacterized protein</fullName>
    </submittedName>
</protein>